<dbReference type="Proteomes" id="UP000288212">
    <property type="component" value="Unassembled WGS sequence"/>
</dbReference>
<dbReference type="RefSeq" id="WP_126793011.1">
    <property type="nucleotide sequence ID" value="NZ_PIPI01000005.1"/>
</dbReference>
<dbReference type="OrthoDB" id="7193459at2"/>
<keyword evidence="3" id="KW-1185">Reference proteome</keyword>
<proteinExistence type="predicted"/>
<evidence type="ECO:0000313" key="3">
    <source>
        <dbReference type="Proteomes" id="UP000288212"/>
    </source>
</evidence>
<keyword evidence="1" id="KW-0732">Signal</keyword>
<gene>
    <name evidence="2" type="ORF">CWE06_08240</name>
</gene>
<dbReference type="EMBL" id="PIPI01000005">
    <property type="protein sequence ID" value="RUO19509.1"/>
    <property type="molecule type" value="Genomic_DNA"/>
</dbReference>
<reference evidence="2 3" key="1">
    <citation type="journal article" date="2011" name="Front. Microbiol.">
        <title>Genomic signatures of strain selection and enhancement in Bacillus atrophaeus var. globigii, a historical biowarfare simulant.</title>
        <authorList>
            <person name="Gibbons H.S."/>
            <person name="Broomall S.M."/>
            <person name="McNew L.A."/>
            <person name="Daligault H."/>
            <person name="Chapman C."/>
            <person name="Bruce D."/>
            <person name="Karavis M."/>
            <person name="Krepps M."/>
            <person name="McGregor P.A."/>
            <person name="Hong C."/>
            <person name="Park K.H."/>
            <person name="Akmal A."/>
            <person name="Feldman A."/>
            <person name="Lin J.S."/>
            <person name="Chang W.E."/>
            <person name="Higgs B.W."/>
            <person name="Demirev P."/>
            <person name="Lindquist J."/>
            <person name="Liem A."/>
            <person name="Fochler E."/>
            <person name="Read T.D."/>
            <person name="Tapia R."/>
            <person name="Johnson S."/>
            <person name="Bishop-Lilly K.A."/>
            <person name="Detter C."/>
            <person name="Han C."/>
            <person name="Sozhamannan S."/>
            <person name="Rosenzweig C.N."/>
            <person name="Skowronski E.W."/>
        </authorList>
    </citation>
    <scope>NUCLEOTIDE SEQUENCE [LARGE SCALE GENOMIC DNA]</scope>
    <source>
        <strain evidence="2 3">AK5</strain>
    </source>
</reference>
<evidence type="ECO:0000256" key="1">
    <source>
        <dbReference type="SAM" id="SignalP"/>
    </source>
</evidence>
<sequence length="168" mass="18783">MKLIKLLATAAVCVAFMSGCASSGSGTTANSTVTAQPQQVSIPEYVAFLDNLHNSIQDGEPRQLTQRELNQFNNIQDNLRALIGNRTDVEQMNSDEKQRLFNLHERLQALVMGDDSQQVVCRSERQTGSHMRTTRCVTRAQLEEERRRNGEFFDQVLGSGMAPLPRSN</sequence>
<name>A0A432VSV9_9GAMM</name>
<dbReference type="AlphaFoldDB" id="A0A432VSV9"/>
<protein>
    <submittedName>
        <fullName evidence="2">Uncharacterized protein</fullName>
    </submittedName>
</protein>
<evidence type="ECO:0000313" key="2">
    <source>
        <dbReference type="EMBL" id="RUO19509.1"/>
    </source>
</evidence>
<organism evidence="2 3">
    <name type="scientific">Aliidiomarina haloalkalitolerans</name>
    <dbReference type="NCBI Taxonomy" id="859059"/>
    <lineage>
        <taxon>Bacteria</taxon>
        <taxon>Pseudomonadati</taxon>
        <taxon>Pseudomonadota</taxon>
        <taxon>Gammaproteobacteria</taxon>
        <taxon>Alteromonadales</taxon>
        <taxon>Idiomarinaceae</taxon>
        <taxon>Aliidiomarina</taxon>
    </lineage>
</organism>
<dbReference type="PROSITE" id="PS51257">
    <property type="entry name" value="PROKAR_LIPOPROTEIN"/>
    <property type="match status" value="1"/>
</dbReference>
<accession>A0A432VSV9</accession>
<feature type="chain" id="PRO_5019229191" evidence="1">
    <location>
        <begin position="24"/>
        <end position="168"/>
    </location>
</feature>
<comment type="caution">
    <text evidence="2">The sequence shown here is derived from an EMBL/GenBank/DDBJ whole genome shotgun (WGS) entry which is preliminary data.</text>
</comment>
<feature type="signal peptide" evidence="1">
    <location>
        <begin position="1"/>
        <end position="23"/>
    </location>
</feature>